<organism evidence="1">
    <name type="scientific">uncultured Caudovirales phage</name>
    <dbReference type="NCBI Taxonomy" id="2100421"/>
    <lineage>
        <taxon>Viruses</taxon>
        <taxon>Duplodnaviria</taxon>
        <taxon>Heunggongvirae</taxon>
        <taxon>Uroviricota</taxon>
        <taxon>Caudoviricetes</taxon>
        <taxon>Peduoviridae</taxon>
        <taxon>Maltschvirus</taxon>
        <taxon>Maltschvirus maltsch</taxon>
    </lineage>
</organism>
<evidence type="ECO:0000313" key="1">
    <source>
        <dbReference type="EMBL" id="CAB4151973.1"/>
    </source>
</evidence>
<evidence type="ECO:0008006" key="2">
    <source>
        <dbReference type="Google" id="ProtNLM"/>
    </source>
</evidence>
<proteinExistence type="predicted"/>
<accession>A0A6J5N3Q7</accession>
<gene>
    <name evidence="1" type="ORF">UFOVP588_41</name>
</gene>
<dbReference type="EMBL" id="LR796561">
    <property type="protein sequence ID" value="CAB4151973.1"/>
    <property type="molecule type" value="Genomic_DNA"/>
</dbReference>
<protein>
    <recommendedName>
        <fullName evidence="2">Glycosyltransferase</fullName>
    </recommendedName>
</protein>
<name>A0A6J5N3Q7_9CAUD</name>
<reference evidence="1" key="1">
    <citation type="submission" date="2020-04" db="EMBL/GenBank/DDBJ databases">
        <authorList>
            <person name="Chiriac C."/>
            <person name="Salcher M."/>
            <person name="Ghai R."/>
            <person name="Kavagutti S V."/>
        </authorList>
    </citation>
    <scope>NUCLEOTIDE SEQUENCE</scope>
</reference>
<sequence length="220" mass="25248">MLTSIAEYCPEVPVYLRGPESIIGGFDADLKVFGKPSNFGDDYNDIMDRAFADGFESVICANDDIVLTPSSYCLLMQDVRQLKEETGEPVGWVSARCDAARPVQNIRSNPFDQQLNYFKYPYEDAIMPMECLSPIFAWIGRDAWEVQKFPPLNWYSDDVHCEDLRAAGFHHYLSRSYVHHVGSQTIGMDGNKLIQEAMPWIRKNRPEYAKQWFDPCKQVV</sequence>